<evidence type="ECO:0000259" key="8">
    <source>
        <dbReference type="PROSITE" id="PS51208"/>
    </source>
</evidence>
<reference evidence="9" key="2">
    <citation type="submission" date="2020-09" db="EMBL/GenBank/DDBJ databases">
        <authorList>
            <person name="Sun Q."/>
            <person name="Kim S."/>
        </authorList>
    </citation>
    <scope>NUCLEOTIDE SEQUENCE</scope>
    <source>
        <strain evidence="9">KCTC 32020</strain>
    </source>
</reference>
<reference evidence="9" key="1">
    <citation type="journal article" date="2014" name="Int. J. Syst. Evol. Microbiol.">
        <title>Complete genome sequence of Corynebacterium casei LMG S-19264T (=DSM 44701T), isolated from a smear-ripened cheese.</title>
        <authorList>
            <consortium name="US DOE Joint Genome Institute (JGI-PGF)"/>
            <person name="Walter F."/>
            <person name="Albersmeier A."/>
            <person name="Kalinowski J."/>
            <person name="Ruckert C."/>
        </authorList>
    </citation>
    <scope>NUCLEOTIDE SEQUENCE</scope>
    <source>
        <strain evidence="9">KCTC 32020</strain>
    </source>
</reference>
<dbReference type="Pfam" id="PF00082">
    <property type="entry name" value="Peptidase_S8"/>
    <property type="match status" value="1"/>
</dbReference>
<dbReference type="RefSeq" id="WP_146471782.1">
    <property type="nucleotide sequence ID" value="NZ_BNCF01000001.1"/>
</dbReference>
<dbReference type="CDD" id="cd04848">
    <property type="entry name" value="Peptidases_S8_Autotransporter_serine_protease_like"/>
    <property type="match status" value="1"/>
</dbReference>
<comment type="caution">
    <text evidence="9">The sequence shown here is derived from an EMBL/GenBank/DDBJ whole genome shotgun (WGS) entry which is preliminary data.</text>
</comment>
<dbReference type="NCBIfam" id="TIGR02601">
    <property type="entry name" value="autotrns_rpt"/>
    <property type="match status" value="1"/>
</dbReference>
<evidence type="ECO:0000313" key="10">
    <source>
        <dbReference type="Proteomes" id="UP000636453"/>
    </source>
</evidence>
<feature type="active site" description="Charge relay system" evidence="6">
    <location>
        <position position="86"/>
    </location>
</feature>
<dbReference type="SUPFAM" id="SSF103515">
    <property type="entry name" value="Autotransporter"/>
    <property type="match status" value="1"/>
</dbReference>
<dbReference type="InterPro" id="IPR036852">
    <property type="entry name" value="Peptidase_S8/S53_dom_sf"/>
</dbReference>
<dbReference type="PRINTS" id="PR00723">
    <property type="entry name" value="SUBTILISIN"/>
</dbReference>
<dbReference type="PROSITE" id="PS51208">
    <property type="entry name" value="AUTOTRANSPORTER"/>
    <property type="match status" value="1"/>
</dbReference>
<dbReference type="InterPro" id="IPR036709">
    <property type="entry name" value="Autotransporte_beta_dom_sf"/>
</dbReference>
<protein>
    <submittedName>
        <fullName evidence="9">Outer membrane autotransporter barrel domain-containing protein</fullName>
    </submittedName>
</protein>
<evidence type="ECO:0000256" key="7">
    <source>
        <dbReference type="SAM" id="SignalP"/>
    </source>
</evidence>
<dbReference type="GO" id="GO:0019867">
    <property type="term" value="C:outer membrane"/>
    <property type="evidence" value="ECO:0007669"/>
    <property type="project" value="InterPro"/>
</dbReference>
<keyword evidence="5 6" id="KW-0720">Serine protease</keyword>
<keyword evidence="4 6" id="KW-0378">Hydrolase</keyword>
<dbReference type="GO" id="GO:0006508">
    <property type="term" value="P:proteolysis"/>
    <property type="evidence" value="ECO:0007669"/>
    <property type="project" value="UniProtKB-KW"/>
</dbReference>
<dbReference type="InterPro" id="IPR015500">
    <property type="entry name" value="Peptidase_S8_subtilisin-rel"/>
</dbReference>
<dbReference type="PROSITE" id="PS00138">
    <property type="entry name" value="SUBTILASE_SER"/>
    <property type="match status" value="1"/>
</dbReference>
<feature type="signal peptide" evidence="7">
    <location>
        <begin position="1"/>
        <end position="39"/>
    </location>
</feature>
<evidence type="ECO:0000256" key="6">
    <source>
        <dbReference type="PROSITE-ProRule" id="PRU01240"/>
    </source>
</evidence>
<evidence type="ECO:0000256" key="1">
    <source>
        <dbReference type="ARBA" id="ARBA00011073"/>
    </source>
</evidence>
<evidence type="ECO:0000256" key="2">
    <source>
        <dbReference type="ARBA" id="ARBA00022670"/>
    </source>
</evidence>
<feature type="domain" description="Autotransporter" evidence="8">
    <location>
        <begin position="786"/>
        <end position="1065"/>
    </location>
</feature>
<sequence>MQNRTHAARRTRGDRTSRGRSALAAAIAGALLFSGAALAQDPGRGGDPDSWVTDEFAADWGLQAINAHYAYARGLTGRGIRLGVFDSGADLRHPEFAGRTHRGIRIADLLKDGSRCTNTVALEGPDACFMSDGDRAQVEYFEYTDEDRALVQYLVEIGYLYDWVPDYLESIAGFSYNAHGTHVAGTMVANRDGEGTHGVAFGADLTTARLFSNSYYDLFSLLGVGGESYQIGPDSTAVASMYAQMAAQGVRAINHSWGLAQEPTSVEEMDELYALPGVAEYFATYADPSLQHGMLQVWAAGNNYGEIAGIYATLPRWVEGLEQYWLSVVNLAPNGQLDDSSSICGQTRDWCVTAPGTGIASTIVDGEIDGRVVRDADGNFVGLEIDEENPEYGYADFTGTSMAAPHVTGALALLMERFPYLNNPQIRDVLLTTATDIGEEGVDDIYGWGLIDLRRAIEGPGQIRVDTEVVMNQRAGGAKVWEGLAWDDWTNDIGGDGRLTKSGIGWLRLSGDNTFGGLTVKQGVLELDGDNALGGDVRVQGGFLLLDGGLHTTLQVDGGQAIVNGLQTGLTTIGAGGKLSGAGTLADTTVAGTVAPGNSIGTLTVDGNYVQTASGVYEAELAANGSADLLRVTGSATLDGTLRLFASAGQYRLGQSYTLLTAGGGIDGRFATLDTRAFSPFLRFLPDYRTSAFGLSVVRGMALADAARTPNQRAVGAAADRAADSDPMLQTLAQMFPAQALPAFDALSGELHASAQAALIADSRHLRDAALARAQAGEGAFDAAVEGEAQGTAWVELLRTGGKLDADGNAARLDHDGDATLVGYDYRFANGWRIGAFGGVGDARLDVRDRASEAEVDSRHLGVYAAQNWGGLGVRAGIVQSRHELDIERTLAFPGITAQTRARYDGDALQGFAEAGYRFGAQAWEVQPFVQYAHVRLDTDGFRESGGAAALTGRGEEERRDVATAGLRFALDLKGARQEESWLSLRGMIGRRHIGGDGAPASTVMWTGGSAFDVRGTPLADEATVLEAGLAARLGRDGLLELGYSGQHGDQARDHGLNARLSWKF</sequence>
<proteinExistence type="inferred from homology"/>
<dbReference type="InterPro" id="IPR034061">
    <property type="entry name" value="Peptidases_S8_Autotransporter"/>
</dbReference>
<dbReference type="Gene3D" id="3.40.50.200">
    <property type="entry name" value="Peptidase S8/S53 domain"/>
    <property type="match status" value="1"/>
</dbReference>
<dbReference type="InterPro" id="IPR005546">
    <property type="entry name" value="Autotransporte_beta"/>
</dbReference>
<dbReference type="PROSITE" id="PS00137">
    <property type="entry name" value="SUBTILASE_HIS"/>
    <property type="match status" value="1"/>
</dbReference>
<dbReference type="SUPFAM" id="SSF52743">
    <property type="entry name" value="Subtilisin-like"/>
    <property type="match status" value="1"/>
</dbReference>
<dbReference type="GO" id="GO:0004252">
    <property type="term" value="F:serine-type endopeptidase activity"/>
    <property type="evidence" value="ECO:0007669"/>
    <property type="project" value="UniProtKB-UniRule"/>
</dbReference>
<dbReference type="InterPro" id="IPR000209">
    <property type="entry name" value="Peptidase_S8/S53_dom"/>
</dbReference>
<evidence type="ECO:0000256" key="4">
    <source>
        <dbReference type="ARBA" id="ARBA00022801"/>
    </source>
</evidence>
<dbReference type="OrthoDB" id="5360469at2"/>
<dbReference type="PROSITE" id="PS51892">
    <property type="entry name" value="SUBTILASE"/>
    <property type="match status" value="1"/>
</dbReference>
<dbReference type="EMBL" id="BNCF01000001">
    <property type="protein sequence ID" value="GHE25097.1"/>
    <property type="molecule type" value="Genomic_DNA"/>
</dbReference>
<feature type="active site" description="Charge relay system" evidence="6">
    <location>
        <position position="179"/>
    </location>
</feature>
<dbReference type="PANTHER" id="PTHR43806">
    <property type="entry name" value="PEPTIDASE S8"/>
    <property type="match status" value="1"/>
</dbReference>
<dbReference type="SMART" id="SM00869">
    <property type="entry name" value="Autotransporter"/>
    <property type="match status" value="1"/>
</dbReference>
<dbReference type="Gene3D" id="2.40.128.130">
    <property type="entry name" value="Autotransporter beta-domain"/>
    <property type="match status" value="1"/>
</dbReference>
<comment type="similarity">
    <text evidence="1 6">Belongs to the peptidase S8 family.</text>
</comment>
<dbReference type="NCBIfam" id="TIGR01414">
    <property type="entry name" value="autotrans_barl"/>
    <property type="match status" value="1"/>
</dbReference>
<dbReference type="InterPro" id="IPR006315">
    <property type="entry name" value="OM_autotransptr_brl_dom"/>
</dbReference>
<evidence type="ECO:0000313" key="9">
    <source>
        <dbReference type="EMBL" id="GHE25097.1"/>
    </source>
</evidence>
<organism evidence="9 10">
    <name type="scientific">Vulcaniibacterium thermophilum</name>
    <dbReference type="NCBI Taxonomy" id="1169913"/>
    <lineage>
        <taxon>Bacteria</taxon>
        <taxon>Pseudomonadati</taxon>
        <taxon>Pseudomonadota</taxon>
        <taxon>Gammaproteobacteria</taxon>
        <taxon>Lysobacterales</taxon>
        <taxon>Lysobacteraceae</taxon>
        <taxon>Vulcaniibacterium</taxon>
    </lineage>
</organism>
<dbReference type="InterPro" id="IPR022398">
    <property type="entry name" value="Peptidase_S8_His-AS"/>
</dbReference>
<dbReference type="InterPro" id="IPR013425">
    <property type="entry name" value="Autotrns_rpt"/>
</dbReference>
<dbReference type="InterPro" id="IPR050131">
    <property type="entry name" value="Peptidase_S8_subtilisin-like"/>
</dbReference>
<dbReference type="Pfam" id="PF03797">
    <property type="entry name" value="Autotransporter"/>
    <property type="match status" value="1"/>
</dbReference>
<dbReference type="Proteomes" id="UP000636453">
    <property type="component" value="Unassembled WGS sequence"/>
</dbReference>
<feature type="chain" id="PRO_5037388224" evidence="7">
    <location>
        <begin position="40"/>
        <end position="1065"/>
    </location>
</feature>
<dbReference type="PANTHER" id="PTHR43806:SF11">
    <property type="entry name" value="CEREVISIN-RELATED"/>
    <property type="match status" value="1"/>
</dbReference>
<dbReference type="AlphaFoldDB" id="A0A918YUP8"/>
<name>A0A918YUP8_9GAMM</name>
<feature type="active site" description="Charge relay system" evidence="6">
    <location>
        <position position="401"/>
    </location>
</feature>
<gene>
    <name evidence="9" type="ORF">GCM10007167_01420</name>
</gene>
<evidence type="ECO:0000256" key="3">
    <source>
        <dbReference type="ARBA" id="ARBA00022729"/>
    </source>
</evidence>
<dbReference type="InterPro" id="IPR023828">
    <property type="entry name" value="Peptidase_S8_Ser-AS"/>
</dbReference>
<keyword evidence="3 7" id="KW-0732">Signal</keyword>
<keyword evidence="2 6" id="KW-0645">Protease</keyword>
<keyword evidence="10" id="KW-1185">Reference proteome</keyword>
<evidence type="ECO:0000256" key="5">
    <source>
        <dbReference type="ARBA" id="ARBA00022825"/>
    </source>
</evidence>
<accession>A0A918YUP8</accession>